<evidence type="ECO:0000259" key="1">
    <source>
        <dbReference type="SMART" id="SM00867"/>
    </source>
</evidence>
<keyword evidence="3" id="KW-1185">Reference proteome</keyword>
<dbReference type="PANTHER" id="PTHR34406">
    <property type="entry name" value="PROTEIN YCEI"/>
    <property type="match status" value="1"/>
</dbReference>
<dbReference type="SMART" id="SM00867">
    <property type="entry name" value="YceI"/>
    <property type="match status" value="1"/>
</dbReference>
<feature type="domain" description="Lipid/polyisoprenoid-binding YceI-like" evidence="1">
    <location>
        <begin position="58"/>
        <end position="220"/>
    </location>
</feature>
<protein>
    <recommendedName>
        <fullName evidence="1">Lipid/polyisoprenoid-binding YceI-like domain-containing protein</fullName>
    </recommendedName>
</protein>
<sequence>MNIWKSFSKGIFFAVILLGFSTLGAENRPQLCAPFKQSNAVDPHLVSLMLEAAEDGELYLLQPSNFGFGVQTVTGRVEVEFTDFQGGISLNENEKSGQGPALVRIETGSLKTSGFLVRQMLKGDDFFDVDNYPEVFFVSKHLHWESPSKGILEGELTLRGVTRPVAFHVDLAKADTMEIDTADQIRMKATTTIQRSDFGMDAFPNLAEDKVDLSIQMVAARYANHI</sequence>
<dbReference type="EMBL" id="MPRJ01000002">
    <property type="protein sequence ID" value="OOZ37771.1"/>
    <property type="molecule type" value="Genomic_DNA"/>
</dbReference>
<dbReference type="Proteomes" id="UP000190896">
    <property type="component" value="Unassembled WGS sequence"/>
</dbReference>
<reference evidence="2 3" key="1">
    <citation type="submission" date="2016-11" db="EMBL/GenBank/DDBJ databases">
        <title>Mixed transmission modes and dynamic genome evolution in an obligate animal-bacterial symbiosis.</title>
        <authorList>
            <person name="Russell S.L."/>
            <person name="Corbett-Detig R.B."/>
            <person name="Cavanaugh C.M."/>
        </authorList>
    </citation>
    <scope>NUCLEOTIDE SEQUENCE [LARGE SCALE GENOMIC DNA]</scope>
    <source>
        <strain evidence="2">Se-Cadez</strain>
    </source>
</reference>
<comment type="caution">
    <text evidence="2">The sequence shown here is derived from an EMBL/GenBank/DDBJ whole genome shotgun (WGS) entry which is preliminary data.</text>
</comment>
<dbReference type="InterPro" id="IPR007372">
    <property type="entry name" value="Lipid/polyisoprenoid-bd_YceI"/>
</dbReference>
<organism evidence="2 3">
    <name type="scientific">Solemya velesiana gill symbiont</name>
    <dbReference type="NCBI Taxonomy" id="1918948"/>
    <lineage>
        <taxon>Bacteria</taxon>
        <taxon>Pseudomonadati</taxon>
        <taxon>Pseudomonadota</taxon>
        <taxon>Gammaproteobacteria</taxon>
        <taxon>sulfur-oxidizing symbionts</taxon>
    </lineage>
</organism>
<dbReference type="Gene3D" id="2.40.128.110">
    <property type="entry name" value="Lipid/polyisoprenoid-binding, YceI-like"/>
    <property type="match status" value="1"/>
</dbReference>
<dbReference type="InterPro" id="IPR036761">
    <property type="entry name" value="TTHA0802/YceI-like_sf"/>
</dbReference>
<evidence type="ECO:0000313" key="2">
    <source>
        <dbReference type="EMBL" id="OOZ37771.1"/>
    </source>
</evidence>
<name>A0A1T2KY89_9GAMM</name>
<gene>
    <name evidence="2" type="ORF">BOW51_00450</name>
</gene>
<dbReference type="Pfam" id="PF04264">
    <property type="entry name" value="YceI"/>
    <property type="match status" value="1"/>
</dbReference>
<evidence type="ECO:0000313" key="3">
    <source>
        <dbReference type="Proteomes" id="UP000190896"/>
    </source>
</evidence>
<dbReference type="AlphaFoldDB" id="A0A1T2KY89"/>
<dbReference type="PANTHER" id="PTHR34406:SF1">
    <property type="entry name" value="PROTEIN YCEI"/>
    <property type="match status" value="1"/>
</dbReference>
<proteinExistence type="predicted"/>
<dbReference type="SUPFAM" id="SSF101874">
    <property type="entry name" value="YceI-like"/>
    <property type="match status" value="1"/>
</dbReference>
<dbReference type="RefSeq" id="WP_172838710.1">
    <property type="nucleotide sequence ID" value="NZ_MPRJ01000002.1"/>
</dbReference>
<accession>A0A1T2KY89</accession>